<feature type="domain" description="Anthranilate synthase component I N-terminal" evidence="17">
    <location>
        <begin position="28"/>
        <end position="162"/>
    </location>
</feature>
<reference evidence="18 19" key="1">
    <citation type="submission" date="2018-08" db="EMBL/GenBank/DDBJ databases">
        <title>Genomic Encyclopedia of Archaeal and Bacterial Type Strains, Phase II (KMG-II): from individual species to whole genera.</title>
        <authorList>
            <person name="Goeker M."/>
        </authorList>
    </citation>
    <scope>NUCLEOTIDE SEQUENCE [LARGE SCALE GENOMIC DNA]</scope>
    <source>
        <strain evidence="18 19">ATCC 27112</strain>
    </source>
</reference>
<dbReference type="InParanoid" id="A0A397RQK8"/>
<dbReference type="InterPro" id="IPR006805">
    <property type="entry name" value="Anth_synth_I_N"/>
</dbReference>
<dbReference type="AlphaFoldDB" id="A0A397RQK8"/>
<dbReference type="PANTHER" id="PTHR11236">
    <property type="entry name" value="AMINOBENZOATE/ANTHRANILATE SYNTHASE"/>
    <property type="match status" value="1"/>
</dbReference>
<dbReference type="Pfam" id="PF04715">
    <property type="entry name" value="Anth_synt_I_N"/>
    <property type="match status" value="1"/>
</dbReference>
<keyword evidence="19" id="KW-1185">Reference proteome</keyword>
<dbReference type="Proteomes" id="UP000266506">
    <property type="component" value="Unassembled WGS sequence"/>
</dbReference>
<evidence type="ECO:0000256" key="11">
    <source>
        <dbReference type="ARBA" id="ARBA00023141"/>
    </source>
</evidence>
<organism evidence="18 19">
    <name type="scientific">Anaeroplasma bactoclasticum</name>
    <dbReference type="NCBI Taxonomy" id="2088"/>
    <lineage>
        <taxon>Bacteria</taxon>
        <taxon>Bacillati</taxon>
        <taxon>Mycoplasmatota</taxon>
        <taxon>Mollicutes</taxon>
        <taxon>Anaeroplasmatales</taxon>
        <taxon>Anaeroplasmataceae</taxon>
        <taxon>Anaeroplasma</taxon>
    </lineage>
</organism>
<evidence type="ECO:0000256" key="12">
    <source>
        <dbReference type="ARBA" id="ARBA00023239"/>
    </source>
</evidence>
<comment type="similarity">
    <text evidence="3 15">Belongs to the anthranilate synthase component I family.</text>
</comment>
<dbReference type="RefSeq" id="WP_119016614.1">
    <property type="nucleotide sequence ID" value="NZ_QXEV01000019.1"/>
</dbReference>
<evidence type="ECO:0000256" key="9">
    <source>
        <dbReference type="ARBA" id="ARBA00022822"/>
    </source>
</evidence>
<feature type="domain" description="Chorismate-utilising enzyme C-terminal" evidence="16">
    <location>
        <begin position="214"/>
        <end position="468"/>
    </location>
</feature>
<evidence type="ECO:0000256" key="7">
    <source>
        <dbReference type="ARBA" id="ARBA00022605"/>
    </source>
</evidence>
<dbReference type="SUPFAM" id="SSF56322">
    <property type="entry name" value="ADC synthase"/>
    <property type="match status" value="1"/>
</dbReference>
<dbReference type="NCBIfam" id="TIGR00564">
    <property type="entry name" value="trpE_most"/>
    <property type="match status" value="1"/>
</dbReference>
<comment type="subunit">
    <text evidence="4 15">Heterotetramer consisting of two non-identical subunits: a beta subunit (TrpG) and a large alpha subunit (TrpE).</text>
</comment>
<evidence type="ECO:0000313" key="19">
    <source>
        <dbReference type="Proteomes" id="UP000266506"/>
    </source>
</evidence>
<evidence type="ECO:0000256" key="1">
    <source>
        <dbReference type="ARBA" id="ARBA00001946"/>
    </source>
</evidence>
<evidence type="ECO:0000256" key="10">
    <source>
        <dbReference type="ARBA" id="ARBA00022842"/>
    </source>
</evidence>
<keyword evidence="8 15" id="KW-0479">Metal-binding</keyword>
<dbReference type="OrthoDB" id="9803598at2"/>
<dbReference type="FunCoup" id="A0A397RQK8">
    <property type="interactions" value="230"/>
</dbReference>
<comment type="pathway">
    <text evidence="2 15">Amino-acid biosynthesis; L-tryptophan biosynthesis; L-tryptophan from chorismate: step 1/5.</text>
</comment>
<protein>
    <recommendedName>
        <fullName evidence="6 15">Anthranilate synthase component 1</fullName>
        <ecNumber evidence="5 15">4.1.3.27</ecNumber>
    </recommendedName>
</protein>
<evidence type="ECO:0000259" key="17">
    <source>
        <dbReference type="Pfam" id="PF04715"/>
    </source>
</evidence>
<sequence length="482" mass="54967">MKVTLEEVKKYKDYDIVPVYDEIFSDFTTPLNALRNIKEISDRFYLLESVDTSKFSRYSYLGYNPVLTISAKDNMVNISGNSYYSSKPLDEIKNLLKKYRAPKIKGLPPFCGGLVGYFAYDSYKYFEPKLELKSKDVAGFKDFELYMYDKVICFDAFKQKIIIIVNIKTGTHVEQNYLEALNTIEEIKKLLKKSPNLKEEKIKIIEKPKSIDDEKEYEEKLSKIKKHIYDGDIFQAVFSRRFKGKMEGSLFEAYRNLRSINPSPYMYYMTFDDGLEVAGASPETLCSKENNLVMTYPIAGTRPRGKTALEDEMLEKELLKDKKELAEHNMLVDLGRNDIGRVSKFGSVKVLEYMKILRFSHVMHIASTVVGEIKDNKTSVDALESILPAGTLSGAPKLRACQIIDSLEKERRGIYGGALGYIDFTDNMNMCIVIRTIIKKNEDVYLQAGGGIVMDSISKAEYLETENKAMATFKTLEAIGGK</sequence>
<dbReference type="InterPro" id="IPR019999">
    <property type="entry name" value="Anth_synth_I-like"/>
</dbReference>
<keyword evidence="11 15" id="KW-0057">Aromatic amino acid biosynthesis</keyword>
<comment type="function">
    <text evidence="13 15">Part of a heterotetrameric complex that catalyzes the two-step biosynthesis of anthranilate, an intermediate in the biosynthesis of L-tryptophan. In the first step, the glutamine-binding beta subunit (TrpG) of anthranilate synthase (AS) provides the glutamine amidotransferase activity which generates ammonia as a substrate that, along with chorismate, is used in the second step, catalyzed by the large alpha subunit of AS (TrpE) to produce anthranilate. In the absence of TrpG, TrpE can synthesize anthranilate directly from chorismate and high concentrations of ammonia.</text>
</comment>
<evidence type="ECO:0000256" key="3">
    <source>
        <dbReference type="ARBA" id="ARBA00009562"/>
    </source>
</evidence>
<keyword evidence="7 15" id="KW-0028">Amino-acid biosynthesis</keyword>
<evidence type="ECO:0000313" key="18">
    <source>
        <dbReference type="EMBL" id="RIA75462.1"/>
    </source>
</evidence>
<keyword evidence="9 15" id="KW-0822">Tryptophan biosynthesis</keyword>
<dbReference type="UniPathway" id="UPA00035">
    <property type="reaction ID" value="UER00040"/>
</dbReference>
<dbReference type="Gene3D" id="3.60.120.10">
    <property type="entry name" value="Anthranilate synthase"/>
    <property type="match status" value="1"/>
</dbReference>
<dbReference type="InterPro" id="IPR005256">
    <property type="entry name" value="Anth_synth_I_PabB"/>
</dbReference>
<evidence type="ECO:0000259" key="16">
    <source>
        <dbReference type="Pfam" id="PF00425"/>
    </source>
</evidence>
<evidence type="ECO:0000256" key="6">
    <source>
        <dbReference type="ARBA" id="ARBA00020653"/>
    </source>
</evidence>
<evidence type="ECO:0000256" key="5">
    <source>
        <dbReference type="ARBA" id="ARBA00012266"/>
    </source>
</evidence>
<evidence type="ECO:0000256" key="2">
    <source>
        <dbReference type="ARBA" id="ARBA00004873"/>
    </source>
</evidence>
<evidence type="ECO:0000256" key="8">
    <source>
        <dbReference type="ARBA" id="ARBA00022723"/>
    </source>
</evidence>
<dbReference type="PRINTS" id="PR00095">
    <property type="entry name" value="ANTSNTHASEI"/>
</dbReference>
<evidence type="ECO:0000256" key="14">
    <source>
        <dbReference type="ARBA" id="ARBA00047683"/>
    </source>
</evidence>
<gene>
    <name evidence="15" type="primary">trpE</name>
    <name evidence="18" type="ORF">EI71_01500</name>
</gene>
<comment type="catalytic activity">
    <reaction evidence="14 15">
        <text>chorismate + L-glutamine = anthranilate + pyruvate + L-glutamate + H(+)</text>
        <dbReference type="Rhea" id="RHEA:21732"/>
        <dbReference type="ChEBI" id="CHEBI:15361"/>
        <dbReference type="ChEBI" id="CHEBI:15378"/>
        <dbReference type="ChEBI" id="CHEBI:16567"/>
        <dbReference type="ChEBI" id="CHEBI:29748"/>
        <dbReference type="ChEBI" id="CHEBI:29985"/>
        <dbReference type="ChEBI" id="CHEBI:58359"/>
        <dbReference type="EC" id="4.1.3.27"/>
    </reaction>
</comment>
<dbReference type="GO" id="GO:0046872">
    <property type="term" value="F:metal ion binding"/>
    <property type="evidence" value="ECO:0007669"/>
    <property type="project" value="UniProtKB-KW"/>
</dbReference>
<dbReference type="InterPro" id="IPR005801">
    <property type="entry name" value="ADC_synthase"/>
</dbReference>
<dbReference type="EMBL" id="QXEV01000019">
    <property type="protein sequence ID" value="RIA75462.1"/>
    <property type="molecule type" value="Genomic_DNA"/>
</dbReference>
<keyword evidence="12 15" id="KW-0456">Lyase</keyword>
<dbReference type="PANTHER" id="PTHR11236:SF48">
    <property type="entry name" value="ISOCHORISMATE SYNTHASE MENF"/>
    <property type="match status" value="1"/>
</dbReference>
<proteinExistence type="inferred from homology"/>
<evidence type="ECO:0000256" key="15">
    <source>
        <dbReference type="RuleBase" id="RU364045"/>
    </source>
</evidence>
<dbReference type="InterPro" id="IPR015890">
    <property type="entry name" value="Chorismate_C"/>
</dbReference>
<evidence type="ECO:0000256" key="4">
    <source>
        <dbReference type="ARBA" id="ARBA00011575"/>
    </source>
</evidence>
<dbReference type="GO" id="GO:0000162">
    <property type="term" value="P:L-tryptophan biosynthetic process"/>
    <property type="evidence" value="ECO:0007669"/>
    <property type="project" value="UniProtKB-UniPathway"/>
</dbReference>
<keyword evidence="10 15" id="KW-0460">Magnesium</keyword>
<dbReference type="Pfam" id="PF00425">
    <property type="entry name" value="Chorismate_bind"/>
    <property type="match status" value="1"/>
</dbReference>
<evidence type="ECO:0000256" key="13">
    <source>
        <dbReference type="ARBA" id="ARBA00025634"/>
    </source>
</evidence>
<accession>A0A397RQK8</accession>
<name>A0A397RQK8_9MOLU</name>
<comment type="caution">
    <text evidence="18">The sequence shown here is derived from an EMBL/GenBank/DDBJ whole genome shotgun (WGS) entry which is preliminary data.</text>
</comment>
<comment type="cofactor">
    <cofactor evidence="1 15">
        <name>Mg(2+)</name>
        <dbReference type="ChEBI" id="CHEBI:18420"/>
    </cofactor>
</comment>
<dbReference type="GO" id="GO:0004049">
    <property type="term" value="F:anthranilate synthase activity"/>
    <property type="evidence" value="ECO:0007669"/>
    <property type="project" value="UniProtKB-EC"/>
</dbReference>
<dbReference type="EC" id="4.1.3.27" evidence="5 15"/>